<evidence type="ECO:0000259" key="6">
    <source>
        <dbReference type="PROSITE" id="PS50111"/>
    </source>
</evidence>
<dbReference type="Gene3D" id="1.10.287.950">
    <property type="entry name" value="Methyl-accepting chemotaxis protein"/>
    <property type="match status" value="1"/>
</dbReference>
<proteinExistence type="inferred from homology"/>
<dbReference type="InterPro" id="IPR004089">
    <property type="entry name" value="MCPsignal_dom"/>
</dbReference>
<dbReference type="PANTHER" id="PTHR32089">
    <property type="entry name" value="METHYL-ACCEPTING CHEMOTAXIS PROTEIN MCPB"/>
    <property type="match status" value="1"/>
</dbReference>
<comment type="similarity">
    <text evidence="2">Belongs to the methyl-accepting chemotaxis (MCP) protein family.</text>
</comment>
<keyword evidence="1 3" id="KW-0807">Transducer</keyword>
<dbReference type="EMBL" id="CP011801">
    <property type="protein sequence ID" value="ALA58546.1"/>
    <property type="molecule type" value="Genomic_DNA"/>
</dbReference>
<dbReference type="PATRIC" id="fig|42253.5.peg.2098"/>
<evidence type="ECO:0000313" key="7">
    <source>
        <dbReference type="EMBL" id="ALA58546.1"/>
    </source>
</evidence>
<dbReference type="KEGG" id="nmv:NITMOv2_2129"/>
<keyword evidence="8" id="KW-1185">Reference proteome</keyword>
<feature type="transmembrane region" description="Helical" evidence="5">
    <location>
        <begin position="6"/>
        <end position="22"/>
    </location>
</feature>
<organism evidence="7 8">
    <name type="scientific">Nitrospira moscoviensis</name>
    <dbReference type="NCBI Taxonomy" id="42253"/>
    <lineage>
        <taxon>Bacteria</taxon>
        <taxon>Pseudomonadati</taxon>
        <taxon>Nitrospirota</taxon>
        <taxon>Nitrospiria</taxon>
        <taxon>Nitrospirales</taxon>
        <taxon>Nitrospiraceae</taxon>
        <taxon>Nitrospira</taxon>
    </lineage>
</organism>
<keyword evidence="5" id="KW-1133">Transmembrane helix</keyword>
<evidence type="ECO:0000313" key="8">
    <source>
        <dbReference type="Proteomes" id="UP000069205"/>
    </source>
</evidence>
<dbReference type="PANTHER" id="PTHR32089:SF112">
    <property type="entry name" value="LYSOZYME-LIKE PROTEIN-RELATED"/>
    <property type="match status" value="1"/>
</dbReference>
<name>A0A0K2GC57_NITMO</name>
<dbReference type="GO" id="GO:0007165">
    <property type="term" value="P:signal transduction"/>
    <property type="evidence" value="ECO:0007669"/>
    <property type="project" value="UniProtKB-KW"/>
</dbReference>
<evidence type="ECO:0000256" key="4">
    <source>
        <dbReference type="SAM" id="MobiDB-lite"/>
    </source>
</evidence>
<dbReference type="Proteomes" id="UP000069205">
    <property type="component" value="Chromosome"/>
</dbReference>
<dbReference type="STRING" id="42253.NITMOv2_2129"/>
<dbReference type="PROSITE" id="PS50111">
    <property type="entry name" value="CHEMOTAXIS_TRANSDUC_2"/>
    <property type="match status" value="1"/>
</dbReference>
<dbReference type="AlphaFoldDB" id="A0A0K2GC57"/>
<protein>
    <submittedName>
        <fullName evidence="7">Putative Methyl-accepting chemotaxis protein</fullName>
    </submittedName>
</protein>
<feature type="region of interest" description="Disordered" evidence="4">
    <location>
        <begin position="310"/>
        <end position="344"/>
    </location>
</feature>
<dbReference type="Pfam" id="PF00015">
    <property type="entry name" value="MCPsignal"/>
    <property type="match status" value="1"/>
</dbReference>
<reference evidence="7 8" key="1">
    <citation type="journal article" date="2015" name="Proc. Natl. Acad. Sci. U.S.A.">
        <title>Expanded metabolic versatility of ubiquitous nitrite-oxidizing bacteria from the genus Nitrospira.</title>
        <authorList>
            <person name="Koch H."/>
            <person name="Lucker S."/>
            <person name="Albertsen M."/>
            <person name="Kitzinger K."/>
            <person name="Herbold C."/>
            <person name="Spieck E."/>
            <person name="Nielsen P.H."/>
            <person name="Wagner M."/>
            <person name="Daims H."/>
        </authorList>
    </citation>
    <scope>NUCLEOTIDE SEQUENCE [LARGE SCALE GENOMIC DNA]</scope>
    <source>
        <strain evidence="7 8">NSP M-1</strain>
    </source>
</reference>
<dbReference type="GO" id="GO:0016020">
    <property type="term" value="C:membrane"/>
    <property type="evidence" value="ECO:0007669"/>
    <property type="project" value="InterPro"/>
</dbReference>
<keyword evidence="5" id="KW-0812">Transmembrane</keyword>
<feature type="domain" description="Methyl-accepting transducer" evidence="6">
    <location>
        <begin position="74"/>
        <end position="287"/>
    </location>
</feature>
<evidence type="ECO:0000256" key="3">
    <source>
        <dbReference type="PROSITE-ProRule" id="PRU00284"/>
    </source>
</evidence>
<sequence length="344" mass="37213">MMPDAVLYGLGGALLGWLGAFFRHRRAVRRLVAAHAASSTKDDAGTLHGQRLRAIVDTLHPLLPVLRDQVRAVIKQTEEAMVDLGNRFQAIAARAHQQSTESIRLHQEDGSNEEDVLSKVKQMLDIFVADVVASAQIAMNVAAVIDDVENSTKAIVGSLGEIEFIADQTRLLALNAAIEAARAGEHGRGFSVVADEVTKLANRSGQAASTIRALAKDVQRNSQHAKTKVHDMASVDLTKTLNTKASLDQLTKRLSDRNITLGSIVAKTSERHEELAHDIASVATALRFPDTPRSTLDRIIEALTVLHRDLPATEHGDPPQSLNGTRHPSKRLESPSAASCRQSS</sequence>
<accession>A0A0K2GC57</accession>
<dbReference type="PRINTS" id="PR00260">
    <property type="entry name" value="CHEMTRNSDUCR"/>
</dbReference>
<evidence type="ECO:0000256" key="2">
    <source>
        <dbReference type="ARBA" id="ARBA00029447"/>
    </source>
</evidence>
<keyword evidence="5" id="KW-0472">Membrane</keyword>
<dbReference type="GO" id="GO:0006935">
    <property type="term" value="P:chemotaxis"/>
    <property type="evidence" value="ECO:0007669"/>
    <property type="project" value="InterPro"/>
</dbReference>
<evidence type="ECO:0000256" key="1">
    <source>
        <dbReference type="ARBA" id="ARBA00023224"/>
    </source>
</evidence>
<dbReference type="InterPro" id="IPR004090">
    <property type="entry name" value="Chemotax_Me-accpt_rcpt"/>
</dbReference>
<dbReference type="GO" id="GO:0004888">
    <property type="term" value="F:transmembrane signaling receptor activity"/>
    <property type="evidence" value="ECO:0007669"/>
    <property type="project" value="InterPro"/>
</dbReference>
<gene>
    <name evidence="7" type="ORF">NITMOv2_2129</name>
</gene>
<dbReference type="SUPFAM" id="SSF58104">
    <property type="entry name" value="Methyl-accepting chemotaxis protein (MCP) signaling domain"/>
    <property type="match status" value="1"/>
</dbReference>
<evidence type="ECO:0000256" key="5">
    <source>
        <dbReference type="SAM" id="Phobius"/>
    </source>
</evidence>
<dbReference type="SMART" id="SM00283">
    <property type="entry name" value="MA"/>
    <property type="match status" value="1"/>
</dbReference>